<dbReference type="Pfam" id="PF01339">
    <property type="entry name" value="CheB_methylest"/>
    <property type="match status" value="1"/>
</dbReference>
<feature type="active site" evidence="5">
    <location>
        <position position="310"/>
    </location>
</feature>
<feature type="active site" evidence="5">
    <location>
        <position position="214"/>
    </location>
</feature>
<evidence type="ECO:0000256" key="5">
    <source>
        <dbReference type="PROSITE-ProRule" id="PRU00050"/>
    </source>
</evidence>
<dbReference type="PANTHER" id="PTHR42872:SF3">
    <property type="entry name" value="PROTEIN-GLUTAMATE METHYLESTERASE_PROTEIN-GLUTAMINE GLUTAMINASE 1"/>
    <property type="match status" value="1"/>
</dbReference>
<dbReference type="Gene3D" id="3.40.50.2300">
    <property type="match status" value="1"/>
</dbReference>
<dbReference type="InterPro" id="IPR011006">
    <property type="entry name" value="CheY-like_superfamily"/>
</dbReference>
<dbReference type="PANTHER" id="PTHR42872">
    <property type="entry name" value="PROTEIN-GLUTAMATE METHYLESTERASE/PROTEIN-GLUTAMINE GLUTAMINASE"/>
    <property type="match status" value="1"/>
</dbReference>
<accession>A0A1M7RX35</accession>
<dbReference type="Pfam" id="PF00072">
    <property type="entry name" value="Response_reg"/>
    <property type="match status" value="1"/>
</dbReference>
<evidence type="ECO:0000256" key="6">
    <source>
        <dbReference type="PROSITE-ProRule" id="PRU00169"/>
    </source>
</evidence>
<dbReference type="Proteomes" id="UP000184391">
    <property type="component" value="Unassembled WGS sequence"/>
</dbReference>
<dbReference type="PROSITE" id="PS50110">
    <property type="entry name" value="RESPONSE_REGULATORY"/>
    <property type="match status" value="1"/>
</dbReference>
<feature type="active site" evidence="5">
    <location>
        <position position="187"/>
    </location>
</feature>
<dbReference type="RefSeq" id="WP_249025656.1">
    <property type="nucleotide sequence ID" value="NZ_MUYH01000003.1"/>
</dbReference>
<dbReference type="SUPFAM" id="SSF52738">
    <property type="entry name" value="Methylesterase CheB, C-terminal domain"/>
    <property type="match status" value="1"/>
</dbReference>
<dbReference type="PIRSF" id="PIRSF000876">
    <property type="entry name" value="RR_chemtxs_CheB"/>
    <property type="match status" value="1"/>
</dbReference>
<evidence type="ECO:0000256" key="4">
    <source>
        <dbReference type="ARBA" id="ARBA00048267"/>
    </source>
</evidence>
<dbReference type="SMART" id="SM00448">
    <property type="entry name" value="REC"/>
    <property type="match status" value="1"/>
</dbReference>
<dbReference type="EC" id="3.1.1.61" evidence="3"/>
<proteinExistence type="predicted"/>
<evidence type="ECO:0000259" key="7">
    <source>
        <dbReference type="PROSITE" id="PS50110"/>
    </source>
</evidence>
<feature type="modified residue" description="4-aspartylphosphate" evidence="6">
    <location>
        <position position="75"/>
    </location>
</feature>
<reference evidence="10" key="1">
    <citation type="submission" date="2016-12" db="EMBL/GenBank/DDBJ databases">
        <authorList>
            <person name="Varghese N."/>
            <person name="Submissions S."/>
        </authorList>
    </citation>
    <scope>NUCLEOTIDE SEQUENCE [LARGE SCALE GENOMIC DNA]</scope>
    <source>
        <strain evidence="10">DSM 11032</strain>
    </source>
</reference>
<dbReference type="InterPro" id="IPR000673">
    <property type="entry name" value="Sig_transdc_resp-reg_Me-estase"/>
</dbReference>
<comment type="catalytic activity">
    <reaction evidence="4">
        <text>[protein]-L-glutamate 5-O-methyl ester + H2O = L-glutamyl-[protein] + methanol + H(+)</text>
        <dbReference type="Rhea" id="RHEA:23236"/>
        <dbReference type="Rhea" id="RHEA-COMP:10208"/>
        <dbReference type="Rhea" id="RHEA-COMP:10311"/>
        <dbReference type="ChEBI" id="CHEBI:15377"/>
        <dbReference type="ChEBI" id="CHEBI:15378"/>
        <dbReference type="ChEBI" id="CHEBI:17790"/>
        <dbReference type="ChEBI" id="CHEBI:29973"/>
        <dbReference type="ChEBI" id="CHEBI:82795"/>
        <dbReference type="EC" id="3.1.1.61"/>
    </reaction>
</comment>
<protein>
    <recommendedName>
        <fullName evidence="3">protein-glutamate methylesterase</fullName>
        <ecNumber evidence="3">3.1.1.61</ecNumber>
    </recommendedName>
</protein>
<dbReference type="AlphaFoldDB" id="A0A1M7RX35"/>
<keyword evidence="10" id="KW-1185">Reference proteome</keyword>
<dbReference type="InterPro" id="IPR001789">
    <property type="entry name" value="Sig_transdc_resp-reg_receiver"/>
</dbReference>
<dbReference type="SUPFAM" id="SSF52172">
    <property type="entry name" value="CheY-like"/>
    <property type="match status" value="1"/>
</dbReference>
<dbReference type="GO" id="GO:0000156">
    <property type="term" value="F:phosphorelay response regulator activity"/>
    <property type="evidence" value="ECO:0007669"/>
    <property type="project" value="InterPro"/>
</dbReference>
<dbReference type="InterPro" id="IPR035909">
    <property type="entry name" value="CheB_C"/>
</dbReference>
<dbReference type="NCBIfam" id="NF001965">
    <property type="entry name" value="PRK00742.1"/>
    <property type="match status" value="1"/>
</dbReference>
<dbReference type="PROSITE" id="PS50122">
    <property type="entry name" value="CHEB"/>
    <property type="match status" value="1"/>
</dbReference>
<feature type="domain" description="Response regulatory" evidence="7">
    <location>
        <begin position="24"/>
        <end position="142"/>
    </location>
</feature>
<feature type="domain" description="CheB-type methylesterase" evidence="8">
    <location>
        <begin position="170"/>
        <end position="368"/>
    </location>
</feature>
<sequence length="373" mass="38166">MSPGAPRTPLAAHAAPVRRKGTIRVMIVDDSLTVRTIFKRMVESDPALAIIGTASSAERAIAQLASEPADVVLLDLEMPGMGGLDALPAILATPGGPQVLVVSSLTVDGAEHTLAALQMGAADTLRKPRPGGFTEDYRTQLLGKIRALGARNAETGSAATGLAERSFARPAANLRARRPEVIAVGASTGGIHALGQMLGTLGHDCILPILITQHLPTSFIPVFARQVENACGRPTDIAADGMVIQPGRIMIAPGHGHLLVRRSGDRLLARICQEPAPSGCLPSVDPMLASLALACDGRALGVILSGMGRDGVLGAKELVSAGGTIYAQDAESSAVWGMPGAVAKAGLAGLIASPPRLGEAITAQASAVLLRHG</sequence>
<dbReference type="GO" id="GO:0006935">
    <property type="term" value="P:chemotaxis"/>
    <property type="evidence" value="ECO:0007669"/>
    <property type="project" value="UniProtKB-UniRule"/>
</dbReference>
<dbReference type="STRING" id="198312.SAMN02745193_00544"/>
<evidence type="ECO:0000313" key="10">
    <source>
        <dbReference type="Proteomes" id="UP000184391"/>
    </source>
</evidence>
<evidence type="ECO:0000256" key="3">
    <source>
        <dbReference type="ARBA" id="ARBA00039140"/>
    </source>
</evidence>
<evidence type="ECO:0000256" key="2">
    <source>
        <dbReference type="ARBA" id="ARBA00022801"/>
    </source>
</evidence>
<evidence type="ECO:0000256" key="1">
    <source>
        <dbReference type="ARBA" id="ARBA00022500"/>
    </source>
</evidence>
<dbReference type="GO" id="GO:0005737">
    <property type="term" value="C:cytoplasm"/>
    <property type="evidence" value="ECO:0007669"/>
    <property type="project" value="InterPro"/>
</dbReference>
<organism evidence="9 10">
    <name type="scientific">Erythrobacter sanguineus</name>
    <dbReference type="NCBI Taxonomy" id="198312"/>
    <lineage>
        <taxon>Bacteria</taxon>
        <taxon>Pseudomonadati</taxon>
        <taxon>Pseudomonadota</taxon>
        <taxon>Alphaproteobacteria</taxon>
        <taxon>Sphingomonadales</taxon>
        <taxon>Erythrobacteraceae</taxon>
        <taxon>Erythrobacter/Porphyrobacter group</taxon>
        <taxon>Erythrobacter</taxon>
    </lineage>
</organism>
<dbReference type="InterPro" id="IPR008248">
    <property type="entry name" value="CheB-like"/>
</dbReference>
<dbReference type="EMBL" id="FRDF01000003">
    <property type="protein sequence ID" value="SHN50810.1"/>
    <property type="molecule type" value="Genomic_DNA"/>
</dbReference>
<dbReference type="Gene3D" id="3.40.50.180">
    <property type="entry name" value="Methylesterase CheB, C-terminal domain"/>
    <property type="match status" value="1"/>
</dbReference>
<keyword evidence="1 5" id="KW-0145">Chemotaxis</keyword>
<name>A0A1M7RX35_9SPHN</name>
<dbReference type="CDD" id="cd16432">
    <property type="entry name" value="CheB_Rec"/>
    <property type="match status" value="1"/>
</dbReference>
<dbReference type="CDD" id="cd17541">
    <property type="entry name" value="REC_CheB-like"/>
    <property type="match status" value="1"/>
</dbReference>
<dbReference type="GO" id="GO:0008984">
    <property type="term" value="F:protein-glutamate methylesterase activity"/>
    <property type="evidence" value="ECO:0007669"/>
    <property type="project" value="UniProtKB-EC"/>
</dbReference>
<gene>
    <name evidence="9" type="ORF">SAMN02745193_00544</name>
</gene>
<keyword evidence="2 5" id="KW-0378">Hydrolase</keyword>
<evidence type="ECO:0000259" key="8">
    <source>
        <dbReference type="PROSITE" id="PS50122"/>
    </source>
</evidence>
<evidence type="ECO:0000313" key="9">
    <source>
        <dbReference type="EMBL" id="SHN50810.1"/>
    </source>
</evidence>
<keyword evidence="6" id="KW-0597">Phosphoprotein</keyword>